<evidence type="ECO:0000313" key="1">
    <source>
        <dbReference type="EMBL" id="CAA9511979.1"/>
    </source>
</evidence>
<sequence length="60" mass="6973">MLLIRIERFLRARQMPPTHVGREVLGDPCFVQDLRQGREPRPATVRRVAAYLDERDGKGE</sequence>
<accession>A0A6J4T3A8</accession>
<protein>
    <recommendedName>
        <fullName evidence="2">Transcriptional regulator</fullName>
    </recommendedName>
</protein>
<name>A0A6J4T3A8_9SPHN</name>
<gene>
    <name evidence="1" type="ORF">AVDCRST_MAG39-2070</name>
</gene>
<proteinExistence type="predicted"/>
<evidence type="ECO:0008006" key="2">
    <source>
        <dbReference type="Google" id="ProtNLM"/>
    </source>
</evidence>
<reference evidence="1" key="1">
    <citation type="submission" date="2020-02" db="EMBL/GenBank/DDBJ databases">
        <authorList>
            <person name="Meier V. D."/>
        </authorList>
    </citation>
    <scope>NUCLEOTIDE SEQUENCE</scope>
    <source>
        <strain evidence="1">AVDCRST_MAG39</strain>
    </source>
</reference>
<dbReference type="EMBL" id="CADCVW010000083">
    <property type="protein sequence ID" value="CAA9511979.1"/>
    <property type="molecule type" value="Genomic_DNA"/>
</dbReference>
<dbReference type="AlphaFoldDB" id="A0A6J4T3A8"/>
<organism evidence="1">
    <name type="scientific">uncultured Sphingomonadaceae bacterium</name>
    <dbReference type="NCBI Taxonomy" id="169976"/>
    <lineage>
        <taxon>Bacteria</taxon>
        <taxon>Pseudomonadati</taxon>
        <taxon>Pseudomonadota</taxon>
        <taxon>Alphaproteobacteria</taxon>
        <taxon>Sphingomonadales</taxon>
        <taxon>Sphingomonadaceae</taxon>
        <taxon>environmental samples</taxon>
    </lineage>
</organism>